<accession>A0A939GDG1</accession>
<organism evidence="1 2">
    <name type="scientific">Fibrella aquatilis</name>
    <dbReference type="NCBI Taxonomy" id="2817059"/>
    <lineage>
        <taxon>Bacteria</taxon>
        <taxon>Pseudomonadati</taxon>
        <taxon>Bacteroidota</taxon>
        <taxon>Cytophagia</taxon>
        <taxon>Cytophagales</taxon>
        <taxon>Spirosomataceae</taxon>
        <taxon>Fibrella</taxon>
    </lineage>
</organism>
<sequence length="121" mass="13671">MKTFLTTLVALGLSGTIEAQILSPDPPTTGTLTDIRAAQLLNRLRQPPPPPAGGFWVVEDQVRQKGPTIVRYYTEQNREIHADTLIRKRLNIKKIAVVYWLNDRLRQALAAQQKPTLALFR</sequence>
<dbReference type="AlphaFoldDB" id="A0A939GDG1"/>
<dbReference type="RefSeq" id="WP_207338513.1">
    <property type="nucleotide sequence ID" value="NZ_JAFMYU010000033.1"/>
</dbReference>
<comment type="caution">
    <text evidence="1">The sequence shown here is derived from an EMBL/GenBank/DDBJ whole genome shotgun (WGS) entry which is preliminary data.</text>
</comment>
<evidence type="ECO:0000313" key="1">
    <source>
        <dbReference type="EMBL" id="MBO0934547.1"/>
    </source>
</evidence>
<evidence type="ECO:0000313" key="2">
    <source>
        <dbReference type="Proteomes" id="UP000664795"/>
    </source>
</evidence>
<keyword evidence="2" id="KW-1185">Reference proteome</keyword>
<proteinExistence type="predicted"/>
<name>A0A939GDG1_9BACT</name>
<dbReference type="Proteomes" id="UP000664795">
    <property type="component" value="Unassembled WGS sequence"/>
</dbReference>
<dbReference type="EMBL" id="JAFMYU010000033">
    <property type="protein sequence ID" value="MBO0934547.1"/>
    <property type="molecule type" value="Genomic_DNA"/>
</dbReference>
<protein>
    <submittedName>
        <fullName evidence="1">Uncharacterized protein</fullName>
    </submittedName>
</protein>
<reference evidence="1 2" key="1">
    <citation type="submission" date="2021-03" db="EMBL/GenBank/DDBJ databases">
        <title>Fibrella sp. HMF5036 genome sequencing and assembly.</title>
        <authorList>
            <person name="Kang H."/>
            <person name="Kim H."/>
            <person name="Bae S."/>
            <person name="Joh K."/>
        </authorList>
    </citation>
    <scope>NUCLEOTIDE SEQUENCE [LARGE SCALE GENOMIC DNA]</scope>
    <source>
        <strain evidence="1 2">HMF5036</strain>
    </source>
</reference>
<gene>
    <name evidence="1" type="ORF">J2I48_26285</name>
</gene>